<evidence type="ECO:0000256" key="4">
    <source>
        <dbReference type="PROSITE-ProRule" id="PRU00175"/>
    </source>
</evidence>
<dbReference type="InterPro" id="IPR013083">
    <property type="entry name" value="Znf_RING/FYVE/PHD"/>
</dbReference>
<evidence type="ECO:0000256" key="1">
    <source>
        <dbReference type="ARBA" id="ARBA00022723"/>
    </source>
</evidence>
<dbReference type="Proteomes" id="UP000015101">
    <property type="component" value="Unassembled WGS sequence"/>
</dbReference>
<dbReference type="AlphaFoldDB" id="T1EHJ8"/>
<dbReference type="SUPFAM" id="SSF57850">
    <property type="entry name" value="RING/U-box"/>
    <property type="match status" value="1"/>
</dbReference>
<dbReference type="InParanoid" id="T1EHJ8"/>
<dbReference type="GeneID" id="20196048"/>
<dbReference type="EMBL" id="AMQM01001076">
    <property type="status" value="NOT_ANNOTATED_CDS"/>
    <property type="molecule type" value="Genomic_DNA"/>
</dbReference>
<dbReference type="InterPro" id="IPR051834">
    <property type="entry name" value="RING_finger_E3_ligase"/>
</dbReference>
<reference evidence="6 8" key="2">
    <citation type="journal article" date="2013" name="Nature">
        <title>Insights into bilaterian evolution from three spiralian genomes.</title>
        <authorList>
            <person name="Simakov O."/>
            <person name="Marletaz F."/>
            <person name="Cho S.J."/>
            <person name="Edsinger-Gonzales E."/>
            <person name="Havlak P."/>
            <person name="Hellsten U."/>
            <person name="Kuo D.H."/>
            <person name="Larsson T."/>
            <person name="Lv J."/>
            <person name="Arendt D."/>
            <person name="Savage R."/>
            <person name="Osoegawa K."/>
            <person name="de Jong P."/>
            <person name="Grimwood J."/>
            <person name="Chapman J.A."/>
            <person name="Shapiro H."/>
            <person name="Aerts A."/>
            <person name="Otillar R.P."/>
            <person name="Terry A.Y."/>
            <person name="Boore J.L."/>
            <person name="Grigoriev I.V."/>
            <person name="Lindberg D.R."/>
            <person name="Seaver E.C."/>
            <person name="Weisblat D.A."/>
            <person name="Putnam N.H."/>
            <person name="Rokhsar D.S."/>
        </authorList>
    </citation>
    <scope>NUCLEOTIDE SEQUENCE</scope>
</reference>
<keyword evidence="3" id="KW-0862">Zinc</keyword>
<dbReference type="OrthoDB" id="9984778at2759"/>
<keyword evidence="1" id="KW-0479">Metal-binding</keyword>
<dbReference type="Pfam" id="PF13639">
    <property type="entry name" value="zf-RING_2"/>
    <property type="match status" value="1"/>
</dbReference>
<organism evidence="7 8">
    <name type="scientific">Helobdella robusta</name>
    <name type="common">Californian leech</name>
    <dbReference type="NCBI Taxonomy" id="6412"/>
    <lineage>
        <taxon>Eukaryota</taxon>
        <taxon>Metazoa</taxon>
        <taxon>Spiralia</taxon>
        <taxon>Lophotrochozoa</taxon>
        <taxon>Annelida</taxon>
        <taxon>Clitellata</taxon>
        <taxon>Hirudinea</taxon>
        <taxon>Rhynchobdellida</taxon>
        <taxon>Glossiphoniidae</taxon>
        <taxon>Helobdella</taxon>
    </lineage>
</organism>
<dbReference type="PROSITE" id="PS50089">
    <property type="entry name" value="ZF_RING_2"/>
    <property type="match status" value="1"/>
</dbReference>
<keyword evidence="2 4" id="KW-0863">Zinc-finger</keyword>
<evidence type="ECO:0000259" key="5">
    <source>
        <dbReference type="PROSITE" id="PS50089"/>
    </source>
</evidence>
<name>T1EHJ8_HELRO</name>
<dbReference type="PANTHER" id="PTHR45931">
    <property type="entry name" value="SI:CH211-59O9.10"/>
    <property type="match status" value="1"/>
</dbReference>
<dbReference type="HOGENOM" id="CLU_013137_21_5_1"/>
<proteinExistence type="predicted"/>
<dbReference type="KEGG" id="hro:HELRODRAFT_127925"/>
<dbReference type="Gene3D" id="3.30.40.10">
    <property type="entry name" value="Zinc/RING finger domain, C3HC4 (zinc finger)"/>
    <property type="match status" value="1"/>
</dbReference>
<evidence type="ECO:0000313" key="8">
    <source>
        <dbReference type="Proteomes" id="UP000015101"/>
    </source>
</evidence>
<reference evidence="8" key="1">
    <citation type="submission" date="2012-12" db="EMBL/GenBank/DDBJ databases">
        <authorList>
            <person name="Hellsten U."/>
            <person name="Grimwood J."/>
            <person name="Chapman J.A."/>
            <person name="Shapiro H."/>
            <person name="Aerts A."/>
            <person name="Otillar R.P."/>
            <person name="Terry A.Y."/>
            <person name="Boore J.L."/>
            <person name="Simakov O."/>
            <person name="Marletaz F."/>
            <person name="Cho S.-J."/>
            <person name="Edsinger-Gonzales E."/>
            <person name="Havlak P."/>
            <person name="Kuo D.-H."/>
            <person name="Larsson T."/>
            <person name="Lv J."/>
            <person name="Arendt D."/>
            <person name="Savage R."/>
            <person name="Osoegawa K."/>
            <person name="de Jong P."/>
            <person name="Lindberg D.R."/>
            <person name="Seaver E.C."/>
            <person name="Weisblat D.A."/>
            <person name="Putnam N.H."/>
            <person name="Grigoriev I.V."/>
            <person name="Rokhsar D.S."/>
        </authorList>
    </citation>
    <scope>NUCLEOTIDE SEQUENCE</scope>
</reference>
<evidence type="ECO:0000256" key="2">
    <source>
        <dbReference type="ARBA" id="ARBA00022771"/>
    </source>
</evidence>
<dbReference type="RefSeq" id="XP_009022848.1">
    <property type="nucleotide sequence ID" value="XM_009024600.1"/>
</dbReference>
<sequence length="52" mass="6098">KSTNEECNICLESFRENSFVTQLNCRHNFHCRCIIKWSERKSSCPTCRSAIS</sequence>
<evidence type="ECO:0000313" key="6">
    <source>
        <dbReference type="EMBL" id="ESN98910.1"/>
    </source>
</evidence>
<protein>
    <recommendedName>
        <fullName evidence="5">RING-type domain-containing protein</fullName>
    </recommendedName>
</protein>
<gene>
    <name evidence="7" type="primary">20196048</name>
    <name evidence="6" type="ORF">HELRODRAFT_127925</name>
</gene>
<dbReference type="PANTHER" id="PTHR45931:SF3">
    <property type="entry name" value="RING ZINC FINGER-CONTAINING PROTEIN"/>
    <property type="match status" value="1"/>
</dbReference>
<dbReference type="CTD" id="20196048"/>
<dbReference type="SMART" id="SM00184">
    <property type="entry name" value="RING"/>
    <property type="match status" value="1"/>
</dbReference>
<feature type="domain" description="RING-type" evidence="5">
    <location>
        <begin position="7"/>
        <end position="48"/>
    </location>
</feature>
<evidence type="ECO:0000256" key="3">
    <source>
        <dbReference type="ARBA" id="ARBA00022833"/>
    </source>
</evidence>
<dbReference type="FunFam" id="3.30.40.10:FF:000964">
    <property type="entry name" value="Uncharacterized protein"/>
    <property type="match status" value="1"/>
</dbReference>
<dbReference type="STRING" id="6412.T1EHJ8"/>
<accession>T1EHJ8</accession>
<reference evidence="7" key="3">
    <citation type="submission" date="2015-06" db="UniProtKB">
        <authorList>
            <consortium name="EnsemblMetazoa"/>
        </authorList>
    </citation>
    <scope>IDENTIFICATION</scope>
</reference>
<dbReference type="EMBL" id="KB097143">
    <property type="protein sequence ID" value="ESN98910.1"/>
    <property type="molecule type" value="Genomic_DNA"/>
</dbReference>
<dbReference type="EnsemblMetazoa" id="HelroT127925">
    <property type="protein sequence ID" value="HelroP127925"/>
    <property type="gene ID" value="HelroG127925"/>
</dbReference>
<dbReference type="GO" id="GO:0008270">
    <property type="term" value="F:zinc ion binding"/>
    <property type="evidence" value="ECO:0007669"/>
    <property type="project" value="UniProtKB-KW"/>
</dbReference>
<evidence type="ECO:0000313" key="7">
    <source>
        <dbReference type="EnsemblMetazoa" id="HelroP127925"/>
    </source>
</evidence>
<dbReference type="InterPro" id="IPR001841">
    <property type="entry name" value="Znf_RING"/>
</dbReference>
<keyword evidence="8" id="KW-1185">Reference proteome</keyword>